<dbReference type="Proteomes" id="UP000619479">
    <property type="component" value="Unassembled WGS sequence"/>
</dbReference>
<dbReference type="InterPro" id="IPR007060">
    <property type="entry name" value="FtsL/DivIC"/>
</dbReference>
<name>A0A919IIP5_9ACTN</name>
<reference evidence="3" key="1">
    <citation type="submission" date="2021-01" db="EMBL/GenBank/DDBJ databases">
        <title>Whole genome shotgun sequence of Actinoplanes cyaneus NBRC 14990.</title>
        <authorList>
            <person name="Komaki H."/>
            <person name="Tamura T."/>
        </authorList>
    </citation>
    <scope>NUCLEOTIDE SEQUENCE</scope>
    <source>
        <strain evidence="3">NBRC 14990</strain>
    </source>
</reference>
<sequence length="202" mass="22149">MEMTQRRMPSGQGPSRRSSGSGGRPGASSRTRNTGSIRVEARPTVRVPTSRSARPAGSRRTSQSGGPAARRTDAPRPRALTSRATILLAVFVVLALAYTYPIRVYLQQESEIAQLKRAQAEQSGEIEKTAAELAKWNDPEYIRIQARKDLYYVRRGEAPLLVITGSTGAPRDADQKTPAAVPDRWYDTLWNSVRAADAEPSN</sequence>
<protein>
    <recommendedName>
        <fullName evidence="5">Septum formation initiator</fullName>
    </recommendedName>
</protein>
<keyword evidence="2" id="KW-0812">Transmembrane</keyword>
<gene>
    <name evidence="3" type="ORF">Acy02nite_20490</name>
</gene>
<accession>A0A919IIP5</accession>
<keyword evidence="2" id="KW-1133">Transmembrane helix</keyword>
<evidence type="ECO:0000313" key="3">
    <source>
        <dbReference type="EMBL" id="GID64168.1"/>
    </source>
</evidence>
<dbReference type="Pfam" id="PF04977">
    <property type="entry name" value="DivIC"/>
    <property type="match status" value="1"/>
</dbReference>
<feature type="compositionally biased region" description="Low complexity" evidence="1">
    <location>
        <begin position="1"/>
        <end position="19"/>
    </location>
</feature>
<organism evidence="3 4">
    <name type="scientific">Actinoplanes cyaneus</name>
    <dbReference type="NCBI Taxonomy" id="52696"/>
    <lineage>
        <taxon>Bacteria</taxon>
        <taxon>Bacillati</taxon>
        <taxon>Actinomycetota</taxon>
        <taxon>Actinomycetes</taxon>
        <taxon>Micromonosporales</taxon>
        <taxon>Micromonosporaceae</taxon>
        <taxon>Actinoplanes</taxon>
    </lineage>
</organism>
<evidence type="ECO:0000256" key="1">
    <source>
        <dbReference type="SAM" id="MobiDB-lite"/>
    </source>
</evidence>
<evidence type="ECO:0000313" key="4">
    <source>
        <dbReference type="Proteomes" id="UP000619479"/>
    </source>
</evidence>
<dbReference type="AlphaFoldDB" id="A0A919IIP5"/>
<evidence type="ECO:0000256" key="2">
    <source>
        <dbReference type="SAM" id="Phobius"/>
    </source>
</evidence>
<keyword evidence="4" id="KW-1185">Reference proteome</keyword>
<feature type="transmembrane region" description="Helical" evidence="2">
    <location>
        <begin position="80"/>
        <end position="100"/>
    </location>
</feature>
<feature type="region of interest" description="Disordered" evidence="1">
    <location>
        <begin position="1"/>
        <end position="77"/>
    </location>
</feature>
<proteinExistence type="predicted"/>
<dbReference type="EMBL" id="BOMH01000016">
    <property type="protein sequence ID" value="GID64168.1"/>
    <property type="molecule type" value="Genomic_DNA"/>
</dbReference>
<evidence type="ECO:0008006" key="5">
    <source>
        <dbReference type="Google" id="ProtNLM"/>
    </source>
</evidence>
<keyword evidence="2" id="KW-0472">Membrane</keyword>
<comment type="caution">
    <text evidence="3">The sequence shown here is derived from an EMBL/GenBank/DDBJ whole genome shotgun (WGS) entry which is preliminary data.</text>
</comment>